<dbReference type="EMBL" id="CP080590">
    <property type="protein sequence ID" value="QYO77462.1"/>
    <property type="molecule type" value="Genomic_DNA"/>
</dbReference>
<proteinExistence type="predicted"/>
<organism evidence="4 5">
    <name type="scientific">Devosia salina</name>
    <dbReference type="NCBI Taxonomy" id="2860336"/>
    <lineage>
        <taxon>Bacteria</taxon>
        <taxon>Pseudomonadati</taxon>
        <taxon>Pseudomonadota</taxon>
        <taxon>Alphaproteobacteria</taxon>
        <taxon>Hyphomicrobiales</taxon>
        <taxon>Devosiaceae</taxon>
        <taxon>Devosia</taxon>
    </lineage>
</organism>
<accession>A0ABX8WIY1</accession>
<dbReference type="Pfam" id="PF00583">
    <property type="entry name" value="Acetyltransf_1"/>
    <property type="match status" value="1"/>
</dbReference>
<protein>
    <submittedName>
        <fullName evidence="4">GNAT family N-acetyltransferase</fullName>
        <ecNumber evidence="4">2.3.1.-</ecNumber>
    </submittedName>
</protein>
<keyword evidence="2 4" id="KW-0012">Acyltransferase</keyword>
<feature type="domain" description="N-acetyltransferase" evidence="3">
    <location>
        <begin position="1"/>
        <end position="154"/>
    </location>
</feature>
<sequence>MTISTGLLADHEHMVDALSGLMEREWPGWYRAGGASARMDLRERLRRDCLPLGIVAVLDGQVAGCCALTATSGGLPNLRMPWVGGLLVDPAYRRRGVGAALLERARTEARRLGHDQLYALTATADALFSHGGWRRDETISLDDTPHAIYTIVTS</sequence>
<dbReference type="PROSITE" id="PS51186">
    <property type="entry name" value="GNAT"/>
    <property type="match status" value="1"/>
</dbReference>
<dbReference type="InterPro" id="IPR000182">
    <property type="entry name" value="GNAT_dom"/>
</dbReference>
<evidence type="ECO:0000256" key="1">
    <source>
        <dbReference type="ARBA" id="ARBA00022679"/>
    </source>
</evidence>
<evidence type="ECO:0000256" key="2">
    <source>
        <dbReference type="ARBA" id="ARBA00023315"/>
    </source>
</evidence>
<evidence type="ECO:0000313" key="5">
    <source>
        <dbReference type="Proteomes" id="UP000825799"/>
    </source>
</evidence>
<dbReference type="GO" id="GO:0016746">
    <property type="term" value="F:acyltransferase activity"/>
    <property type="evidence" value="ECO:0007669"/>
    <property type="project" value="UniProtKB-KW"/>
</dbReference>
<evidence type="ECO:0000259" key="3">
    <source>
        <dbReference type="PROSITE" id="PS51186"/>
    </source>
</evidence>
<name>A0ABX8WIY1_9HYPH</name>
<dbReference type="InterPro" id="IPR016181">
    <property type="entry name" value="Acyl_CoA_acyltransferase"/>
</dbReference>
<dbReference type="PANTHER" id="PTHR43877">
    <property type="entry name" value="AMINOALKYLPHOSPHONATE N-ACETYLTRANSFERASE-RELATED-RELATED"/>
    <property type="match status" value="1"/>
</dbReference>
<dbReference type="CDD" id="cd04301">
    <property type="entry name" value="NAT_SF"/>
    <property type="match status" value="1"/>
</dbReference>
<evidence type="ECO:0000313" key="4">
    <source>
        <dbReference type="EMBL" id="QYO77462.1"/>
    </source>
</evidence>
<reference evidence="4 5" key="1">
    <citation type="submission" date="2021-08" db="EMBL/GenBank/DDBJ databases">
        <title>Devosia salina sp. nov., isolated from the South China Sea sediment.</title>
        <authorList>
            <person name="Zhou Z."/>
        </authorList>
    </citation>
    <scope>NUCLEOTIDE SEQUENCE [LARGE SCALE GENOMIC DNA]</scope>
    <source>
        <strain evidence="4 5">SCS-3</strain>
    </source>
</reference>
<gene>
    <name evidence="4" type="ORF">K1X15_02460</name>
</gene>
<dbReference type="InterPro" id="IPR050832">
    <property type="entry name" value="Bact_Acetyltransf"/>
</dbReference>
<keyword evidence="5" id="KW-1185">Reference proteome</keyword>
<dbReference type="Gene3D" id="3.40.630.30">
    <property type="match status" value="1"/>
</dbReference>
<dbReference type="SUPFAM" id="SSF55729">
    <property type="entry name" value="Acyl-CoA N-acyltransferases (Nat)"/>
    <property type="match status" value="1"/>
</dbReference>
<keyword evidence="1 4" id="KW-0808">Transferase</keyword>
<dbReference type="EC" id="2.3.1.-" evidence="4"/>
<dbReference type="RefSeq" id="WP_220305918.1">
    <property type="nucleotide sequence ID" value="NZ_CP080590.1"/>
</dbReference>
<dbReference type="Proteomes" id="UP000825799">
    <property type="component" value="Chromosome"/>
</dbReference>